<evidence type="ECO:0000313" key="1">
    <source>
        <dbReference type="EMBL" id="KAG2657422.1"/>
    </source>
</evidence>
<comment type="caution">
    <text evidence="1">The sequence shown here is derived from an EMBL/GenBank/DDBJ whole genome shotgun (WGS) entry which is preliminary data.</text>
</comment>
<dbReference type="EMBL" id="CM029037">
    <property type="protein sequence ID" value="KAG2657422.1"/>
    <property type="molecule type" value="Genomic_DNA"/>
</dbReference>
<keyword evidence="2" id="KW-1185">Reference proteome</keyword>
<reference evidence="1" key="1">
    <citation type="submission" date="2020-05" db="EMBL/GenBank/DDBJ databases">
        <title>WGS assembly of Panicum virgatum.</title>
        <authorList>
            <person name="Lovell J.T."/>
            <person name="Jenkins J."/>
            <person name="Shu S."/>
            <person name="Juenger T.E."/>
            <person name="Schmutz J."/>
        </authorList>
    </citation>
    <scope>NUCLEOTIDE SEQUENCE</scope>
    <source>
        <strain evidence="1">AP13</strain>
    </source>
</reference>
<sequence length="175" mass="18763">MAAQMWNLHGEDGGGRGMGESCHVGPGQAADLPGAEGALLMELMEEDLPASDALDGDVDRLSHVIRSLEAEIGDVGTGMVDSEGVAVAGASGEDGVMLEDMLLELDDHHEGGLSFGCWPEVPLIGHEAEANWYVYSNGYEGGVVGYQDIDHQYQYQYHCCAVEGFVEQVYSPLWE</sequence>
<dbReference type="PANTHER" id="PTHR37611:SF4">
    <property type="entry name" value="OS06G0538400 PROTEIN"/>
    <property type="match status" value="1"/>
</dbReference>
<dbReference type="AlphaFoldDB" id="A0A8T0X790"/>
<protein>
    <submittedName>
        <fullName evidence="1">Uncharacterized protein</fullName>
    </submittedName>
</protein>
<dbReference type="Proteomes" id="UP000823388">
    <property type="component" value="Chromosome 1K"/>
</dbReference>
<proteinExistence type="predicted"/>
<organism evidence="1 2">
    <name type="scientific">Panicum virgatum</name>
    <name type="common">Blackwell switchgrass</name>
    <dbReference type="NCBI Taxonomy" id="38727"/>
    <lineage>
        <taxon>Eukaryota</taxon>
        <taxon>Viridiplantae</taxon>
        <taxon>Streptophyta</taxon>
        <taxon>Embryophyta</taxon>
        <taxon>Tracheophyta</taxon>
        <taxon>Spermatophyta</taxon>
        <taxon>Magnoliopsida</taxon>
        <taxon>Liliopsida</taxon>
        <taxon>Poales</taxon>
        <taxon>Poaceae</taxon>
        <taxon>PACMAD clade</taxon>
        <taxon>Panicoideae</taxon>
        <taxon>Panicodae</taxon>
        <taxon>Paniceae</taxon>
        <taxon>Panicinae</taxon>
        <taxon>Panicum</taxon>
        <taxon>Panicum sect. Hiantes</taxon>
    </lineage>
</organism>
<accession>A0A8T0X790</accession>
<name>A0A8T0X790_PANVG</name>
<evidence type="ECO:0000313" key="2">
    <source>
        <dbReference type="Proteomes" id="UP000823388"/>
    </source>
</evidence>
<gene>
    <name evidence="1" type="ORF">PVAP13_1KG175900</name>
</gene>
<dbReference type="PANTHER" id="PTHR37611">
    <property type="entry name" value="VIRUS-SPECIFIC-SIGNALING-PATHWAY REGULATED PROTEIN-RELATED"/>
    <property type="match status" value="1"/>
</dbReference>